<dbReference type="Proteomes" id="UP001549921">
    <property type="component" value="Unassembled WGS sequence"/>
</dbReference>
<accession>A0ABD0T0L8</accession>
<comment type="caution">
    <text evidence="1">The sequence shown here is derived from an EMBL/GenBank/DDBJ whole genome shotgun (WGS) entry which is preliminary data.</text>
</comment>
<proteinExistence type="predicted"/>
<dbReference type="PANTHER" id="PTHR22954">
    <property type="entry name" value="RETROVIRAL PROTEASE-RELATED"/>
    <property type="match status" value="1"/>
</dbReference>
<dbReference type="Pfam" id="PF03564">
    <property type="entry name" value="DUF1759"/>
    <property type="match status" value="1"/>
</dbReference>
<dbReference type="InterPro" id="IPR005312">
    <property type="entry name" value="DUF1759"/>
</dbReference>
<evidence type="ECO:0000313" key="1">
    <source>
        <dbReference type="EMBL" id="KAL0830618.1"/>
    </source>
</evidence>
<name>A0ABD0T0L8_LOXSC</name>
<dbReference type="PANTHER" id="PTHR22954:SF3">
    <property type="entry name" value="PROTEIN CBG08539"/>
    <property type="match status" value="1"/>
</dbReference>
<organism evidence="1 2">
    <name type="scientific">Loxostege sticticalis</name>
    <name type="common">Beet webworm moth</name>
    <dbReference type="NCBI Taxonomy" id="481309"/>
    <lineage>
        <taxon>Eukaryota</taxon>
        <taxon>Metazoa</taxon>
        <taxon>Ecdysozoa</taxon>
        <taxon>Arthropoda</taxon>
        <taxon>Hexapoda</taxon>
        <taxon>Insecta</taxon>
        <taxon>Pterygota</taxon>
        <taxon>Neoptera</taxon>
        <taxon>Endopterygota</taxon>
        <taxon>Lepidoptera</taxon>
        <taxon>Glossata</taxon>
        <taxon>Ditrysia</taxon>
        <taxon>Pyraloidea</taxon>
        <taxon>Crambidae</taxon>
        <taxon>Pyraustinae</taxon>
        <taxon>Loxostege</taxon>
    </lineage>
</organism>
<evidence type="ECO:0000313" key="2">
    <source>
        <dbReference type="Proteomes" id="UP001549921"/>
    </source>
</evidence>
<reference evidence="1 2" key="1">
    <citation type="submission" date="2024-06" db="EMBL/GenBank/DDBJ databases">
        <title>A chromosome-level genome assembly of beet webworm, Loxostege sticticalis.</title>
        <authorList>
            <person name="Zhang Y."/>
        </authorList>
    </citation>
    <scope>NUCLEOTIDE SEQUENCE [LARGE SCALE GENOMIC DNA]</scope>
    <source>
        <strain evidence="1">AQ028</strain>
        <tissue evidence="1">Male pupae</tissue>
    </source>
</reference>
<protein>
    <submittedName>
        <fullName evidence="1">Uncharacterized protein</fullName>
    </submittedName>
</protein>
<gene>
    <name evidence="1" type="ORF">ABMA28_002760</name>
</gene>
<dbReference type="EMBL" id="JBEDNZ010000013">
    <property type="protein sequence ID" value="KAL0830618.1"/>
    <property type="molecule type" value="Genomic_DNA"/>
</dbReference>
<dbReference type="AlphaFoldDB" id="A0ABD0T0L8"/>
<sequence length="316" mass="35950">MADELKRLVAARGNRKATITRMYNYIHAPGEKEPAVLKQKRDSLIKVFAEYTELNIDISLLDTTEENVEEVEEKYFDIMAYFSKYIDGDGGPSSSSQESSFHLPRIQIKSFNGQVGDYQSFISLFISVIGKDKKLNDCEKLYYLKTYLEGEALDLIKHLPLTATSYVNALNLLKQRYDNKKQVINHHINLLLDMPGMTKTTAVGLRNLVSLTKQHIGALQSLGAPTEHWSLIVIAILQRKIDQYTLRAFHIEKQSNDDLPKLDDFLLFLEQRASALEAIGGGTGDSSSRRSSLVQHEVRSRLFTPHLQVPSFRRHH</sequence>